<keyword evidence="5" id="KW-0540">Nuclease</keyword>
<feature type="active site" description="Proton donor/acceptor" evidence="3">
    <location>
        <position position="142"/>
    </location>
</feature>
<dbReference type="PANTHER" id="PTHR43489">
    <property type="entry name" value="ISOMERASE"/>
    <property type="match status" value="1"/>
</dbReference>
<dbReference type="RefSeq" id="WP_006162247.1">
    <property type="nucleotide sequence ID" value="NZ_EQ999534.1"/>
</dbReference>
<dbReference type="InterPro" id="IPR053398">
    <property type="entry name" value="HPT_OtnI_isomerases"/>
</dbReference>
<accession>A0A0E1WZM6</accession>
<comment type="similarity">
    <text evidence="2">Belongs to the hyi family.</text>
</comment>
<dbReference type="InterPro" id="IPR050417">
    <property type="entry name" value="Sugar_Epim/Isomerase"/>
</dbReference>
<dbReference type="GO" id="GO:0004519">
    <property type="term" value="F:endonuclease activity"/>
    <property type="evidence" value="ECO:0007669"/>
    <property type="project" value="UniProtKB-KW"/>
</dbReference>
<dbReference type="Pfam" id="PF01261">
    <property type="entry name" value="AP_endonuc_2"/>
    <property type="match status" value="1"/>
</dbReference>
<dbReference type="AlphaFoldDB" id="A0A0E1WZM6"/>
<dbReference type="HOGENOM" id="CLU_050006_1_2_5"/>
<dbReference type="Proteomes" id="UP000004659">
    <property type="component" value="Unassembled WGS sequence"/>
</dbReference>
<dbReference type="Gene3D" id="3.20.20.150">
    <property type="entry name" value="Divalent-metal-dependent TIM barrel enzymes"/>
    <property type="match status" value="1"/>
</dbReference>
<feature type="domain" description="Xylose isomerase-like TIM barrel" evidence="4">
    <location>
        <begin position="21"/>
        <end position="254"/>
    </location>
</feature>
<evidence type="ECO:0000313" key="5">
    <source>
        <dbReference type="EMBL" id="EEZ29439.1"/>
    </source>
</evidence>
<evidence type="ECO:0000256" key="2">
    <source>
        <dbReference type="PIRNR" id="PIRNR006241"/>
    </source>
</evidence>
<dbReference type="EMBL" id="EQ999534">
    <property type="protein sequence ID" value="EEZ29439.1"/>
    <property type="molecule type" value="Genomic_DNA"/>
</dbReference>
<dbReference type="FunFam" id="3.20.20.150:FF:000007">
    <property type="entry name" value="Hydroxypyruvate isomerase"/>
    <property type="match status" value="1"/>
</dbReference>
<dbReference type="GO" id="GO:0046487">
    <property type="term" value="P:glyoxylate metabolic process"/>
    <property type="evidence" value="ECO:0007669"/>
    <property type="project" value="TreeGrafter"/>
</dbReference>
<dbReference type="GO" id="GO:0008903">
    <property type="term" value="F:hydroxypyruvate isomerase activity"/>
    <property type="evidence" value="ECO:0007669"/>
    <property type="project" value="TreeGrafter"/>
</dbReference>
<keyword evidence="5" id="KW-0378">Hydrolase</keyword>
<proteinExistence type="inferred from homology"/>
<dbReference type="NCBIfam" id="NF043033">
    <property type="entry name" value="OxoTetrIsom"/>
    <property type="match status" value="1"/>
</dbReference>
<dbReference type="SUPFAM" id="SSF51658">
    <property type="entry name" value="Xylose isomerase-like"/>
    <property type="match status" value="1"/>
</dbReference>
<dbReference type="InterPro" id="IPR026040">
    <property type="entry name" value="HyI-like"/>
</dbReference>
<keyword evidence="5" id="KW-0255">Endonuclease</keyword>
<reference evidence="5" key="1">
    <citation type="submission" date="2009-01" db="EMBL/GenBank/DDBJ databases">
        <title>The Genome Sequence of Brucella pinnipedialis M292/94/1.</title>
        <authorList>
            <consortium name="The Broad Institute Genome Sequencing Platform"/>
            <person name="Ward D."/>
            <person name="Young S.K."/>
            <person name="Kodira C.D."/>
            <person name="Zeng Q."/>
            <person name="Koehrsen M."/>
            <person name="Alvarado L."/>
            <person name="Berlin A."/>
            <person name="Borenstein D."/>
            <person name="Chen Z."/>
            <person name="Engels R."/>
            <person name="Freedman E."/>
            <person name="Gellesch M."/>
            <person name="Goldberg J."/>
            <person name="Griggs A."/>
            <person name="Gujja S."/>
            <person name="Heiman D."/>
            <person name="Hepburn T."/>
            <person name="Howarth C."/>
            <person name="Jen D."/>
            <person name="Larson L."/>
            <person name="Lewis B."/>
            <person name="Mehta T."/>
            <person name="Park D."/>
            <person name="Pearson M."/>
            <person name="Roberts A."/>
            <person name="Saif S."/>
            <person name="Shea T."/>
            <person name="Shenoy N."/>
            <person name="Sisk P."/>
            <person name="Stolte C."/>
            <person name="Sykes S."/>
            <person name="Walk T."/>
            <person name="White J."/>
            <person name="Yandava C."/>
            <person name="Whatmore A.M."/>
            <person name="Perrett L.L."/>
            <person name="O'Callaghan D."/>
            <person name="Nusbaum C."/>
            <person name="Galagan J."/>
            <person name="Birren B."/>
        </authorList>
    </citation>
    <scope>NUCLEOTIDE SEQUENCE [LARGE SCALE GENOMIC DNA]</scope>
    <source>
        <strain evidence="5">M292/94/1</strain>
    </source>
</reference>
<organism evidence="5">
    <name type="scientific">Brucella pinnipedialis M292/94/1</name>
    <dbReference type="NCBI Taxonomy" id="520462"/>
    <lineage>
        <taxon>Bacteria</taxon>
        <taxon>Pseudomonadati</taxon>
        <taxon>Pseudomonadota</taxon>
        <taxon>Alphaproteobacteria</taxon>
        <taxon>Hyphomicrobiales</taxon>
        <taxon>Brucellaceae</taxon>
        <taxon>Brucella/Ochrobactrum group</taxon>
        <taxon>Brucella</taxon>
    </lineage>
</organism>
<feature type="active site" description="Proton donor/acceptor" evidence="3">
    <location>
        <position position="239"/>
    </location>
</feature>
<sequence length="261" mass="29361">MPRFAANLSTMFNEVPFLECFRLAAEAGFGGVEFLFPYDFDADVIARELKQHNLTQVLFNMPPGDWAAGERGMAAIPGREQEFRDNVDIALHYALALDCRTLHAMSGITEGLDRKACEETFIENFRYAADKLAPHGITVLVEPLNTRNMPGYFIVHQLEAVGLVKRVNRPNVAVQLDLYHAQIMDGDLTRLIEKMNGAFSHVQIASVPDRHEPDEGELNYPYLFSVLESVGYRGWVGCEYNPRGKTESGLAWFAPYRDQSA</sequence>
<dbReference type="InterPro" id="IPR036237">
    <property type="entry name" value="Xyl_isomerase-like_sf"/>
</dbReference>
<keyword evidence="1 2" id="KW-0413">Isomerase</keyword>
<dbReference type="PIRSF" id="PIRSF006241">
    <property type="entry name" value="HyI"/>
    <property type="match status" value="1"/>
</dbReference>
<evidence type="ECO:0000259" key="4">
    <source>
        <dbReference type="Pfam" id="PF01261"/>
    </source>
</evidence>
<gene>
    <name evidence="5" type="ORF">BALG_02792</name>
</gene>
<evidence type="ECO:0000256" key="3">
    <source>
        <dbReference type="PIRSR" id="PIRSR006241-50"/>
    </source>
</evidence>
<name>A0A0E1WZM6_9HYPH</name>
<dbReference type="InterPro" id="IPR013022">
    <property type="entry name" value="Xyl_isomerase-like_TIM-brl"/>
</dbReference>
<protein>
    <submittedName>
        <fullName evidence="5">AP endonuclease</fullName>
    </submittedName>
</protein>
<evidence type="ECO:0000256" key="1">
    <source>
        <dbReference type="ARBA" id="ARBA00023235"/>
    </source>
</evidence>
<dbReference type="PANTHER" id="PTHR43489:SF6">
    <property type="entry name" value="HYDROXYPYRUVATE ISOMERASE-RELATED"/>
    <property type="match status" value="1"/>
</dbReference>
<dbReference type="GeneID" id="99646248"/>